<dbReference type="EMBL" id="JAPWTJ010000920">
    <property type="protein sequence ID" value="KAJ8974845.1"/>
    <property type="molecule type" value="Genomic_DNA"/>
</dbReference>
<accession>A0ABQ9J9K6</accession>
<evidence type="ECO:0000313" key="4">
    <source>
        <dbReference type="Proteomes" id="UP001162164"/>
    </source>
</evidence>
<evidence type="ECO:0000256" key="1">
    <source>
        <dbReference type="ARBA" id="ARBA00023172"/>
    </source>
</evidence>
<gene>
    <name evidence="3" type="ORF">NQ317_016637</name>
</gene>
<protein>
    <recommendedName>
        <fullName evidence="2">Tyr recombinase domain-containing protein</fullName>
    </recommendedName>
</protein>
<dbReference type="InterPro" id="IPR011010">
    <property type="entry name" value="DNA_brk_join_enz"/>
</dbReference>
<keyword evidence="1" id="KW-0233">DNA recombination</keyword>
<dbReference type="SUPFAM" id="SSF56349">
    <property type="entry name" value="DNA breaking-rejoining enzymes"/>
    <property type="match status" value="1"/>
</dbReference>
<dbReference type="Proteomes" id="UP001162164">
    <property type="component" value="Unassembled WGS sequence"/>
</dbReference>
<dbReference type="CDD" id="cd00397">
    <property type="entry name" value="DNA_BRE_C"/>
    <property type="match status" value="1"/>
</dbReference>
<proteinExistence type="predicted"/>
<feature type="domain" description="Tyr recombinase" evidence="2">
    <location>
        <begin position="32"/>
        <end position="211"/>
    </location>
</feature>
<evidence type="ECO:0000259" key="2">
    <source>
        <dbReference type="PROSITE" id="PS51898"/>
    </source>
</evidence>
<comment type="caution">
    <text evidence="3">The sequence shown here is derived from an EMBL/GenBank/DDBJ whole genome shotgun (WGS) entry which is preliminary data.</text>
</comment>
<dbReference type="InterPro" id="IPR013762">
    <property type="entry name" value="Integrase-like_cat_sf"/>
</dbReference>
<sequence length="225" mass="25581">MQNLSLGKFQIPSSVGNNRNTKFDEFHVKRSKTIIFVPREQNNQFLKETPDEEFLMAKVAIIIGIAGALRSDKLVKLPIDDVQDLRSTILVSSIYDSPPKKTVRLILLPFVKNIWFFAERENRTKTFFVANRNNKRFCITSRGLPKQITEYLKLPDSSSYTGHCFRRLSTSLLADAGADISIIKRHGGWKSSSVTESYVKNSLNNKKTIAKKILVGKDSENENQL</sequence>
<organism evidence="3 4">
    <name type="scientific">Molorchus minor</name>
    <dbReference type="NCBI Taxonomy" id="1323400"/>
    <lineage>
        <taxon>Eukaryota</taxon>
        <taxon>Metazoa</taxon>
        <taxon>Ecdysozoa</taxon>
        <taxon>Arthropoda</taxon>
        <taxon>Hexapoda</taxon>
        <taxon>Insecta</taxon>
        <taxon>Pterygota</taxon>
        <taxon>Neoptera</taxon>
        <taxon>Endopterygota</taxon>
        <taxon>Coleoptera</taxon>
        <taxon>Polyphaga</taxon>
        <taxon>Cucujiformia</taxon>
        <taxon>Chrysomeloidea</taxon>
        <taxon>Cerambycidae</taxon>
        <taxon>Lamiinae</taxon>
        <taxon>Monochamini</taxon>
        <taxon>Molorchus</taxon>
    </lineage>
</organism>
<keyword evidence="4" id="KW-1185">Reference proteome</keyword>
<dbReference type="Gene3D" id="1.10.443.10">
    <property type="entry name" value="Intergrase catalytic core"/>
    <property type="match status" value="1"/>
</dbReference>
<reference evidence="3" key="1">
    <citation type="journal article" date="2023" name="Insect Mol. Biol.">
        <title>Genome sequencing provides insights into the evolution of gene families encoding plant cell wall-degrading enzymes in longhorned beetles.</title>
        <authorList>
            <person name="Shin N.R."/>
            <person name="Okamura Y."/>
            <person name="Kirsch R."/>
            <person name="Pauchet Y."/>
        </authorList>
    </citation>
    <scope>NUCLEOTIDE SEQUENCE</scope>
    <source>
        <strain evidence="3">MMC_N1</strain>
    </source>
</reference>
<dbReference type="PROSITE" id="PS51898">
    <property type="entry name" value="TYR_RECOMBINASE"/>
    <property type="match status" value="1"/>
</dbReference>
<name>A0ABQ9J9K6_9CUCU</name>
<dbReference type="InterPro" id="IPR002104">
    <property type="entry name" value="Integrase_catalytic"/>
</dbReference>
<evidence type="ECO:0000313" key="3">
    <source>
        <dbReference type="EMBL" id="KAJ8974845.1"/>
    </source>
</evidence>
<dbReference type="Pfam" id="PF00589">
    <property type="entry name" value="Phage_integrase"/>
    <property type="match status" value="1"/>
</dbReference>